<dbReference type="InterPro" id="IPR005162">
    <property type="entry name" value="Retrotrans_gag_dom"/>
</dbReference>
<evidence type="ECO:0000259" key="2">
    <source>
        <dbReference type="Pfam" id="PF03732"/>
    </source>
</evidence>
<reference evidence="3" key="1">
    <citation type="submission" date="2018-05" db="EMBL/GenBank/DDBJ databases">
        <title>Draft genome of Mucuna pruriens seed.</title>
        <authorList>
            <person name="Nnadi N.E."/>
            <person name="Vos R."/>
            <person name="Hasami M.H."/>
            <person name="Devisetty U.K."/>
            <person name="Aguiy J.C."/>
        </authorList>
    </citation>
    <scope>NUCLEOTIDE SEQUENCE [LARGE SCALE GENOMIC DNA]</scope>
    <source>
        <strain evidence="3">JCA_2017</strain>
    </source>
</reference>
<protein>
    <recommendedName>
        <fullName evidence="2">Retrotransposon gag domain-containing protein</fullName>
    </recommendedName>
</protein>
<keyword evidence="1" id="KW-1133">Transmembrane helix</keyword>
<keyword evidence="1" id="KW-0472">Membrane</keyword>
<dbReference type="EMBL" id="QJKJ01000804">
    <property type="protein sequence ID" value="RDY10619.1"/>
    <property type="molecule type" value="Genomic_DNA"/>
</dbReference>
<dbReference type="Proteomes" id="UP000257109">
    <property type="component" value="Unassembled WGS sequence"/>
</dbReference>
<evidence type="ECO:0000313" key="3">
    <source>
        <dbReference type="EMBL" id="RDY10619.1"/>
    </source>
</evidence>
<name>A0A371I6H8_MUCPR</name>
<keyword evidence="4" id="KW-1185">Reference proteome</keyword>
<accession>A0A371I6H8</accession>
<evidence type="ECO:0000313" key="4">
    <source>
        <dbReference type="Proteomes" id="UP000257109"/>
    </source>
</evidence>
<dbReference type="OrthoDB" id="675927at2759"/>
<dbReference type="PANTHER" id="PTHR33223">
    <property type="entry name" value="CCHC-TYPE DOMAIN-CONTAINING PROTEIN"/>
    <property type="match status" value="1"/>
</dbReference>
<comment type="caution">
    <text evidence="3">The sequence shown here is derived from an EMBL/GenBank/DDBJ whole genome shotgun (WGS) entry which is preliminary data.</text>
</comment>
<feature type="transmembrane region" description="Helical" evidence="1">
    <location>
        <begin position="97"/>
        <end position="116"/>
    </location>
</feature>
<dbReference type="Pfam" id="PF03732">
    <property type="entry name" value="Retrotrans_gag"/>
    <property type="match status" value="1"/>
</dbReference>
<gene>
    <name evidence="3" type="ORF">CR513_04816</name>
</gene>
<organism evidence="3 4">
    <name type="scientific">Mucuna pruriens</name>
    <name type="common">Velvet bean</name>
    <name type="synonym">Dolichos pruriens</name>
    <dbReference type="NCBI Taxonomy" id="157652"/>
    <lineage>
        <taxon>Eukaryota</taxon>
        <taxon>Viridiplantae</taxon>
        <taxon>Streptophyta</taxon>
        <taxon>Embryophyta</taxon>
        <taxon>Tracheophyta</taxon>
        <taxon>Spermatophyta</taxon>
        <taxon>Magnoliopsida</taxon>
        <taxon>eudicotyledons</taxon>
        <taxon>Gunneridae</taxon>
        <taxon>Pentapetalae</taxon>
        <taxon>rosids</taxon>
        <taxon>fabids</taxon>
        <taxon>Fabales</taxon>
        <taxon>Fabaceae</taxon>
        <taxon>Papilionoideae</taxon>
        <taxon>50 kb inversion clade</taxon>
        <taxon>NPAAA clade</taxon>
        <taxon>indigoferoid/millettioid clade</taxon>
        <taxon>Phaseoleae</taxon>
        <taxon>Mucuna</taxon>
    </lineage>
</organism>
<evidence type="ECO:0000256" key="1">
    <source>
        <dbReference type="SAM" id="Phobius"/>
    </source>
</evidence>
<keyword evidence="1" id="KW-0812">Transmembrane</keyword>
<dbReference type="AlphaFoldDB" id="A0A371I6H8"/>
<sequence>MPKFEEYKGSFCPHVHLAMYCRKMASYIYQDKILVHCFQDNLTGVALSWYVGLERARIKTWRDLAEAFLHQYKNNSEGDDDNNDDGNDVNNGGDDNIVVMAAATTIIVVIMVMMVTV</sequence>
<feature type="domain" description="Retrotransposon gag" evidence="2">
    <location>
        <begin position="40"/>
        <end position="81"/>
    </location>
</feature>
<feature type="non-terminal residue" evidence="3">
    <location>
        <position position="1"/>
    </location>
</feature>
<dbReference type="PANTHER" id="PTHR33223:SF8">
    <property type="entry name" value="OS04G0172440 PROTEIN"/>
    <property type="match status" value="1"/>
</dbReference>
<proteinExistence type="predicted"/>